<dbReference type="Proteomes" id="UP000251166">
    <property type="component" value="Plasmid unnamed4"/>
</dbReference>
<name>A0A2Z4YTR9_RHILE</name>
<organism evidence="1 2">
    <name type="scientific">Rhizobium leguminosarum</name>
    <dbReference type="NCBI Taxonomy" id="384"/>
    <lineage>
        <taxon>Bacteria</taxon>
        <taxon>Pseudomonadati</taxon>
        <taxon>Pseudomonadota</taxon>
        <taxon>Alphaproteobacteria</taxon>
        <taxon>Hyphomicrobiales</taxon>
        <taxon>Rhizobiaceae</taxon>
        <taxon>Rhizobium/Agrobacterium group</taxon>
        <taxon>Rhizobium</taxon>
    </lineage>
</organism>
<evidence type="ECO:0000313" key="1">
    <source>
        <dbReference type="EMBL" id="AXA44770.1"/>
    </source>
</evidence>
<reference evidence="1 2" key="1">
    <citation type="submission" date="2018-07" db="EMBL/GenBank/DDBJ databases">
        <title>Rhizobium leguminosarum strain:ATCC 14479 Genome sequencing and assembly.</title>
        <authorList>
            <person name="Chakraborty R."/>
        </authorList>
    </citation>
    <scope>NUCLEOTIDE SEQUENCE [LARGE SCALE GENOMIC DNA]</scope>
    <source>
        <strain evidence="1 2">ATCC 14479</strain>
        <plasmid evidence="2">Plasmid unnamed4</plasmid>
    </source>
</reference>
<evidence type="ECO:0000313" key="2">
    <source>
        <dbReference type="Proteomes" id="UP000251166"/>
    </source>
</evidence>
<geneLocation type="plasmid" evidence="1 2">
    <name>unnamed4</name>
</geneLocation>
<protein>
    <submittedName>
        <fullName evidence="1">Uncharacterized protein</fullName>
    </submittedName>
</protein>
<dbReference type="AlphaFoldDB" id="A0A2Z4YTR9"/>
<gene>
    <name evidence="1" type="ORF">DLJ82_6800</name>
</gene>
<accession>A0A2Z4YTR9</accession>
<proteinExistence type="predicted"/>
<sequence>MATWEVALKLPLLIHALSITVHGHENNVGAGYGYDASMENAVRSEKAMWNCLGLLAAGVFLLQPCSFANAQSPNALERAIGDAQPCRSLKAKVSKFGISVEVGHRQTRCREDREP</sequence>
<keyword evidence="1" id="KW-0614">Plasmid</keyword>
<dbReference type="EMBL" id="CP030764">
    <property type="protein sequence ID" value="AXA44770.1"/>
    <property type="molecule type" value="Genomic_DNA"/>
</dbReference>